<gene>
    <name evidence="8" type="primary">wzb</name>
    <name evidence="8" type="ORF">K242An_00005</name>
</gene>
<evidence type="ECO:0000256" key="6">
    <source>
        <dbReference type="PIRSR" id="PIRSR617867-1"/>
    </source>
</evidence>
<sequence length="144" mass="16316">MFNSILIICTANICRSPMAERILRKQLVHKKVDSAGVKALVGHAADESAVIISEKNGVSLEGHFGQQFDSNLAKHYDLILVMERNHIEQLGRIAPEARGKAMLLGHWINEREIPDPYRKSDEAFESVYKLIEKSCNEWSKRLSD</sequence>
<proteinExistence type="inferred from homology"/>
<dbReference type="FunFam" id="3.40.50.2300:FF:000041">
    <property type="entry name" value="Low molecular weight protein-tyrosine-phosphatase"/>
    <property type="match status" value="1"/>
</dbReference>
<evidence type="ECO:0000256" key="4">
    <source>
        <dbReference type="ARBA" id="ARBA00022912"/>
    </source>
</evidence>
<keyword evidence="3" id="KW-0378">Hydrolase</keyword>
<evidence type="ECO:0000259" key="7">
    <source>
        <dbReference type="SMART" id="SM00226"/>
    </source>
</evidence>
<feature type="active site" description="Nucleophile" evidence="6">
    <location>
        <position position="9"/>
    </location>
</feature>
<comment type="catalytic activity">
    <reaction evidence="5">
        <text>O-phospho-L-tyrosyl-[protein] + H2O = L-tyrosyl-[protein] + phosphate</text>
        <dbReference type="Rhea" id="RHEA:10684"/>
        <dbReference type="Rhea" id="RHEA-COMP:10136"/>
        <dbReference type="Rhea" id="RHEA-COMP:20101"/>
        <dbReference type="ChEBI" id="CHEBI:15377"/>
        <dbReference type="ChEBI" id="CHEBI:43474"/>
        <dbReference type="ChEBI" id="CHEBI:46858"/>
        <dbReference type="ChEBI" id="CHEBI:61978"/>
        <dbReference type="EC" id="3.1.3.48"/>
    </reaction>
</comment>
<protein>
    <recommendedName>
        <fullName evidence="2">protein-tyrosine-phosphatase</fullName>
        <ecNumber evidence="2">3.1.3.48</ecNumber>
    </recommendedName>
</protein>
<dbReference type="AlphaFoldDB" id="A0A0G3EWS6"/>
<evidence type="ECO:0000256" key="5">
    <source>
        <dbReference type="ARBA" id="ARBA00051722"/>
    </source>
</evidence>
<organism evidence="8">
    <name type="scientific">Klebsiella pneumoniae</name>
    <dbReference type="NCBI Taxonomy" id="573"/>
    <lineage>
        <taxon>Bacteria</taxon>
        <taxon>Pseudomonadati</taxon>
        <taxon>Pseudomonadota</taxon>
        <taxon>Gammaproteobacteria</taxon>
        <taxon>Enterobacterales</taxon>
        <taxon>Enterobacteriaceae</taxon>
        <taxon>Klebsiella/Raoultella group</taxon>
        <taxon>Klebsiella</taxon>
        <taxon>Klebsiella pneumoniae complex</taxon>
    </lineage>
</organism>
<dbReference type="RefSeq" id="WP_025987712.1">
    <property type="nucleotide sequence ID" value="NZ_BFCT01000070.1"/>
</dbReference>
<dbReference type="InterPro" id="IPR023485">
    <property type="entry name" value="Ptyr_pPase"/>
</dbReference>
<reference evidence="8" key="1">
    <citation type="journal article" date="2015" name="Genome Biol. Evol.">
        <title>Extensive Capsule Locus Variation and Large-Scale Genomic Recombination within the Klebsiella pneumoniae Clonal Group 258.</title>
        <authorList>
            <person name="Wyres K.L."/>
            <person name="Gorrie C."/>
            <person name="Edwards D.J."/>
            <person name="Wertheim H.F."/>
            <person name="Hsu L.Y."/>
            <person name="Van Kinh N."/>
            <person name="Zadoks R."/>
            <person name="Baker S."/>
            <person name="Holt K.E."/>
        </authorList>
    </citation>
    <scope>NUCLEOTIDE SEQUENCE</scope>
    <source>
        <strain evidence="8">K242An</strain>
    </source>
</reference>
<feature type="active site" description="Proton donor" evidence="6">
    <location>
        <position position="115"/>
    </location>
</feature>
<keyword evidence="4" id="KW-0904">Protein phosphatase</keyword>
<name>A0A0G3EWS6_KLEPN</name>
<dbReference type="CDD" id="cd16343">
    <property type="entry name" value="LMWPTP"/>
    <property type="match status" value="1"/>
</dbReference>
<evidence type="ECO:0000256" key="1">
    <source>
        <dbReference type="ARBA" id="ARBA00011063"/>
    </source>
</evidence>
<feature type="domain" description="Phosphotyrosine protein phosphatase I" evidence="7">
    <location>
        <begin position="3"/>
        <end position="141"/>
    </location>
</feature>
<accession>A0A0G3EWS6</accession>
<dbReference type="Pfam" id="PF01451">
    <property type="entry name" value="LMWPc"/>
    <property type="match status" value="1"/>
</dbReference>
<dbReference type="PANTHER" id="PTHR11717:SF31">
    <property type="entry name" value="LOW MOLECULAR WEIGHT PROTEIN-TYROSINE-PHOSPHATASE ETP-RELATED"/>
    <property type="match status" value="1"/>
</dbReference>
<dbReference type="InterPro" id="IPR050438">
    <property type="entry name" value="LMW_PTPase"/>
</dbReference>
<dbReference type="KEGG" id="kpb:FH42_08670"/>
<dbReference type="PANTHER" id="PTHR11717">
    <property type="entry name" value="LOW MOLECULAR WEIGHT PROTEIN TYROSINE PHOSPHATASE"/>
    <property type="match status" value="1"/>
</dbReference>
<dbReference type="EC" id="3.1.3.48" evidence="2"/>
<dbReference type="SMART" id="SM00226">
    <property type="entry name" value="LMWPc"/>
    <property type="match status" value="1"/>
</dbReference>
<dbReference type="GO" id="GO:0004725">
    <property type="term" value="F:protein tyrosine phosphatase activity"/>
    <property type="evidence" value="ECO:0007669"/>
    <property type="project" value="UniProtKB-EC"/>
</dbReference>
<dbReference type="PRINTS" id="PR00719">
    <property type="entry name" value="LMWPTPASE"/>
</dbReference>
<evidence type="ECO:0000313" key="8">
    <source>
        <dbReference type="EMBL" id="AKJ75267.1"/>
    </source>
</evidence>
<dbReference type="InterPro" id="IPR017867">
    <property type="entry name" value="Tyr_phospatase_low_mol_wt"/>
</dbReference>
<dbReference type="EMBL" id="KR007671">
    <property type="protein sequence ID" value="AKJ75267.1"/>
    <property type="molecule type" value="Genomic_DNA"/>
</dbReference>
<evidence type="ECO:0000256" key="2">
    <source>
        <dbReference type="ARBA" id="ARBA00013064"/>
    </source>
</evidence>
<evidence type="ECO:0000256" key="3">
    <source>
        <dbReference type="ARBA" id="ARBA00022801"/>
    </source>
</evidence>
<dbReference type="Gene3D" id="3.40.50.2300">
    <property type="match status" value="1"/>
</dbReference>
<dbReference type="InterPro" id="IPR036196">
    <property type="entry name" value="Ptyr_pPase_sf"/>
</dbReference>
<comment type="similarity">
    <text evidence="1">Belongs to the low molecular weight phosphotyrosine protein phosphatase family.</text>
</comment>
<dbReference type="PATRIC" id="fig|573.1352.peg.1808"/>
<dbReference type="SUPFAM" id="SSF52788">
    <property type="entry name" value="Phosphotyrosine protein phosphatases I"/>
    <property type="match status" value="1"/>
</dbReference>
<feature type="active site" evidence="6">
    <location>
        <position position="15"/>
    </location>
</feature>